<keyword evidence="1" id="KW-1133">Transmembrane helix</keyword>
<feature type="transmembrane region" description="Helical" evidence="1">
    <location>
        <begin position="36"/>
        <end position="55"/>
    </location>
</feature>
<reference evidence="2" key="1">
    <citation type="submission" date="2020-07" db="EMBL/GenBank/DDBJ databases">
        <title>Huge and variable diversity of episymbiotic CPR bacteria and DPANN archaea in groundwater ecosystems.</title>
        <authorList>
            <person name="He C.Y."/>
            <person name="Keren R."/>
            <person name="Whittaker M."/>
            <person name="Farag I.F."/>
            <person name="Doudna J."/>
            <person name="Cate J.H.D."/>
            <person name="Banfield J.F."/>
        </authorList>
    </citation>
    <scope>NUCLEOTIDE SEQUENCE</scope>
    <source>
        <strain evidence="2">NC_groundwater_1520_Pr4_B-0.1um_53_5</strain>
    </source>
</reference>
<feature type="transmembrane region" description="Helical" evidence="1">
    <location>
        <begin position="135"/>
        <end position="158"/>
    </location>
</feature>
<dbReference type="EMBL" id="JACQXR010000012">
    <property type="protein sequence ID" value="MBI4725849.1"/>
    <property type="molecule type" value="Genomic_DNA"/>
</dbReference>
<organism evidence="2 3">
    <name type="scientific">candidate division TA06 bacterium</name>
    <dbReference type="NCBI Taxonomy" id="2250710"/>
    <lineage>
        <taxon>Bacteria</taxon>
        <taxon>Bacteria division TA06</taxon>
    </lineage>
</organism>
<comment type="caution">
    <text evidence="2">The sequence shown here is derived from an EMBL/GenBank/DDBJ whole genome shotgun (WGS) entry which is preliminary data.</text>
</comment>
<feature type="transmembrane region" description="Helical" evidence="1">
    <location>
        <begin position="6"/>
        <end position="24"/>
    </location>
</feature>
<keyword evidence="1" id="KW-0812">Transmembrane</keyword>
<evidence type="ECO:0000256" key="1">
    <source>
        <dbReference type="SAM" id="Phobius"/>
    </source>
</evidence>
<dbReference type="Proteomes" id="UP000736328">
    <property type="component" value="Unassembled WGS sequence"/>
</dbReference>
<protein>
    <recommendedName>
        <fullName evidence="4">ECF transporter S component</fullName>
    </recommendedName>
</protein>
<feature type="transmembrane region" description="Helical" evidence="1">
    <location>
        <begin position="87"/>
        <end position="104"/>
    </location>
</feature>
<feature type="transmembrane region" description="Helical" evidence="1">
    <location>
        <begin position="61"/>
        <end position="80"/>
    </location>
</feature>
<keyword evidence="1" id="KW-0472">Membrane</keyword>
<dbReference type="AlphaFoldDB" id="A0A933I8W6"/>
<name>A0A933I8W6_UNCT6</name>
<evidence type="ECO:0000313" key="2">
    <source>
        <dbReference type="EMBL" id="MBI4725849.1"/>
    </source>
</evidence>
<feature type="transmembrane region" description="Helical" evidence="1">
    <location>
        <begin position="170"/>
        <end position="194"/>
    </location>
</feature>
<feature type="transmembrane region" description="Helical" evidence="1">
    <location>
        <begin position="110"/>
        <end position="128"/>
    </location>
</feature>
<accession>A0A933I8W6</accession>
<evidence type="ECO:0000313" key="3">
    <source>
        <dbReference type="Proteomes" id="UP000736328"/>
    </source>
</evidence>
<evidence type="ECO:0008006" key="4">
    <source>
        <dbReference type="Google" id="ProtNLM"/>
    </source>
</evidence>
<gene>
    <name evidence="2" type="ORF">HY768_01255</name>
</gene>
<sequence>MALFVLSFFLIAFLLMIIIYFGFYRRLFQFFTTTDLVTISLFICLLYAAILPFKLGLSKLPFIHSFAFSIPYTCILIIGIRLIPKTGTTTLLIFGNGLFAQIISTGINPLWWPYMLVTGFILEIYFLVSNNYAKSLFNALTAGALRGAIVYLYFYYIAGPFIWHKFYASWYIAVQLSQGIIGSLIGAGIGFKLARTIEKAYKFGGV</sequence>
<proteinExistence type="predicted"/>